<feature type="transmembrane region" description="Helical" evidence="8">
    <location>
        <begin position="740"/>
        <end position="761"/>
    </location>
</feature>
<feature type="transmembrane region" description="Helical" evidence="8">
    <location>
        <begin position="253"/>
        <end position="274"/>
    </location>
</feature>
<dbReference type="SFLD" id="SFLDG00002">
    <property type="entry name" value="C1.7:_P-type_atpase_like"/>
    <property type="match status" value="1"/>
</dbReference>
<keyword evidence="7 8" id="KW-0472">Membrane</keyword>
<evidence type="ECO:0000256" key="7">
    <source>
        <dbReference type="ARBA" id="ARBA00023136"/>
    </source>
</evidence>
<dbReference type="InterPro" id="IPR044492">
    <property type="entry name" value="P_typ_ATPase_HD_dom"/>
</dbReference>
<evidence type="ECO:0000256" key="3">
    <source>
        <dbReference type="ARBA" id="ARBA00022741"/>
    </source>
</evidence>
<dbReference type="SUPFAM" id="SSF81660">
    <property type="entry name" value="Metal cation-transporting ATPase, ATP-binding domain N"/>
    <property type="match status" value="1"/>
</dbReference>
<dbReference type="Pfam" id="PF00122">
    <property type="entry name" value="E1-E2_ATPase"/>
    <property type="match status" value="1"/>
</dbReference>
<dbReference type="Pfam" id="PF00690">
    <property type="entry name" value="Cation_ATPase_N"/>
    <property type="match status" value="1"/>
</dbReference>
<dbReference type="NCBIfam" id="TIGR01494">
    <property type="entry name" value="ATPase_P-type"/>
    <property type="match status" value="3"/>
</dbReference>
<feature type="transmembrane region" description="Helical" evidence="8">
    <location>
        <begin position="773"/>
        <end position="793"/>
    </location>
</feature>
<dbReference type="SUPFAM" id="SSF81665">
    <property type="entry name" value="Calcium ATPase, transmembrane domain M"/>
    <property type="match status" value="1"/>
</dbReference>
<comment type="caution">
    <text evidence="10">The sequence shown here is derived from an EMBL/GenBank/DDBJ whole genome shotgun (WGS) entry which is preliminary data.</text>
</comment>
<dbReference type="AlphaFoldDB" id="A0A1F7GVF2"/>
<keyword evidence="3" id="KW-0547">Nucleotide-binding</keyword>
<dbReference type="Gene3D" id="3.40.50.1000">
    <property type="entry name" value="HAD superfamily/HAD-like"/>
    <property type="match status" value="2"/>
</dbReference>
<keyword evidence="2 8" id="KW-0812">Transmembrane</keyword>
<accession>A0A1F7GVF2</accession>
<dbReference type="PROSITE" id="PS00154">
    <property type="entry name" value="ATPASE_E1_E2"/>
    <property type="match status" value="1"/>
</dbReference>
<dbReference type="InterPro" id="IPR023298">
    <property type="entry name" value="ATPase_P-typ_TM_dom_sf"/>
</dbReference>
<evidence type="ECO:0000313" key="10">
    <source>
        <dbReference type="EMBL" id="OGK23067.1"/>
    </source>
</evidence>
<feature type="transmembrane region" description="Helical" evidence="8">
    <location>
        <begin position="677"/>
        <end position="697"/>
    </location>
</feature>
<dbReference type="InterPro" id="IPR059000">
    <property type="entry name" value="ATPase_P-type_domA"/>
</dbReference>
<dbReference type="EMBL" id="MFZM01000028">
    <property type="protein sequence ID" value="OGK23067.1"/>
    <property type="molecule type" value="Genomic_DNA"/>
</dbReference>
<evidence type="ECO:0000256" key="2">
    <source>
        <dbReference type="ARBA" id="ARBA00022692"/>
    </source>
</evidence>
<evidence type="ECO:0000313" key="11">
    <source>
        <dbReference type="Proteomes" id="UP000177159"/>
    </source>
</evidence>
<sequence>MAHEKRLSYYALGISHIKAEELLEKYGENILPEAKRTTKFDHLIHQFTSPLIYILVIAGTITLLLASYVDAIVIFSAVFINTFLGFYQEMKAEKALLALKQMLSPKTEVIRNERKTVIDVRFIVPGDVVVLNPGDRVPADGITIETINLSVNESMLTGESMSVSKKKKDGLYMGTSIVSGRGMMLVSKTGLRTRMGKIAESISDIEDTKTPLQERIEGLAHTLSHIVIFLSIVILSVGLITGRSFSEMFTTSVALAVAAIPEGMAVSLTVILAIGMQRILKRKALVRRLVAAETLGSVTVIATDKTGTITEGKMRVSKMSLFDEKEAILTSVYANNLDGPLETALWDWSKSKGIDPQKISEQVTRGGEISFNSDRKYMSVKIKGISYVKGAPEVVLRMSQVPRNQQKNIEETIEKWSKQGLRIVALANGKGKKLKFLGLIGLEDPVRKDIKQVFNACEQAGIRVIMVTGDYAGTAESVWRKVGAHTVSRNIQVIDGVEINKMSDDELNKSVLTTDIFARVSPSQKLRIVNALQKNKEVVALVGDGVNDAPALKMANIGIVVGEATDVSKETADMVLIDSNFRTIVAAIEEGRGIFENMRRVISYLLSDGFTEIFLVIGSLVLGVPLPLTAAQILWINVITDGLPAVALTLEPKEKNLLQRKPHNTNLPLVDFELKSLIVIVSFITGIGSLLIFLYFYRLSGVEVARTVTFASLGLGTLVYVFSLRSLTNPIWKISPISNPFLIGAVGIGLILHVFAIYSGTLNKFLQTIRLNYFEWMVAFGFTIFIIILIEGLKTIFHYIRE</sequence>
<name>A0A1F7GVF2_9BACT</name>
<dbReference type="InterPro" id="IPR036412">
    <property type="entry name" value="HAD-like_sf"/>
</dbReference>
<organism evidence="10 11">
    <name type="scientific">Candidatus Roizmanbacteria bacterium RIFCSPHIGHO2_02_FULL_37_24</name>
    <dbReference type="NCBI Taxonomy" id="1802037"/>
    <lineage>
        <taxon>Bacteria</taxon>
        <taxon>Candidatus Roizmaniibacteriota</taxon>
    </lineage>
</organism>
<evidence type="ECO:0000256" key="4">
    <source>
        <dbReference type="ARBA" id="ARBA00022840"/>
    </source>
</evidence>
<dbReference type="Gene3D" id="2.70.150.10">
    <property type="entry name" value="Calcium-transporting ATPase, cytoplasmic transduction domain A"/>
    <property type="match status" value="1"/>
</dbReference>
<dbReference type="InterPro" id="IPR004014">
    <property type="entry name" value="ATPase_P-typ_cation-transptr_N"/>
</dbReference>
<dbReference type="SMART" id="SM00831">
    <property type="entry name" value="Cation_ATPase_N"/>
    <property type="match status" value="1"/>
</dbReference>
<dbReference type="PRINTS" id="PR00119">
    <property type="entry name" value="CATATPASE"/>
</dbReference>
<dbReference type="InterPro" id="IPR023214">
    <property type="entry name" value="HAD_sf"/>
</dbReference>
<feature type="transmembrane region" description="Helical" evidence="8">
    <location>
        <begin position="51"/>
        <end position="84"/>
    </location>
</feature>
<dbReference type="InterPro" id="IPR023299">
    <property type="entry name" value="ATPase_P-typ_cyto_dom_N"/>
</dbReference>
<proteinExistence type="predicted"/>
<evidence type="ECO:0000256" key="5">
    <source>
        <dbReference type="ARBA" id="ARBA00022967"/>
    </source>
</evidence>
<dbReference type="Pfam" id="PF00689">
    <property type="entry name" value="Cation_ATPase_C"/>
    <property type="match status" value="1"/>
</dbReference>
<dbReference type="GO" id="GO:0016887">
    <property type="term" value="F:ATP hydrolysis activity"/>
    <property type="evidence" value="ECO:0007669"/>
    <property type="project" value="InterPro"/>
</dbReference>
<comment type="subcellular location">
    <subcellularLocation>
        <location evidence="1">Membrane</location>
        <topology evidence="1">Multi-pass membrane protein</topology>
    </subcellularLocation>
</comment>
<feature type="transmembrane region" description="Helical" evidence="8">
    <location>
        <begin position="709"/>
        <end position="728"/>
    </location>
</feature>
<keyword evidence="5" id="KW-1278">Translocase</keyword>
<dbReference type="GO" id="GO:0016020">
    <property type="term" value="C:membrane"/>
    <property type="evidence" value="ECO:0007669"/>
    <property type="project" value="UniProtKB-SubCell"/>
</dbReference>
<dbReference type="PRINTS" id="PR00120">
    <property type="entry name" value="HATPASE"/>
</dbReference>
<dbReference type="InterPro" id="IPR001757">
    <property type="entry name" value="P_typ_ATPase"/>
</dbReference>
<dbReference type="SFLD" id="SFLDF00027">
    <property type="entry name" value="p-type_atpase"/>
    <property type="match status" value="1"/>
</dbReference>
<dbReference type="InterPro" id="IPR008250">
    <property type="entry name" value="ATPase_P-typ_transduc_dom_A_sf"/>
</dbReference>
<evidence type="ECO:0000256" key="6">
    <source>
        <dbReference type="ARBA" id="ARBA00022989"/>
    </source>
</evidence>
<dbReference type="Pfam" id="PF00702">
    <property type="entry name" value="Hydrolase"/>
    <property type="match status" value="1"/>
</dbReference>
<keyword evidence="4" id="KW-0067">ATP-binding</keyword>
<dbReference type="SFLD" id="SFLDS00003">
    <property type="entry name" value="Haloacid_Dehalogenase"/>
    <property type="match status" value="1"/>
</dbReference>
<evidence type="ECO:0000256" key="1">
    <source>
        <dbReference type="ARBA" id="ARBA00004141"/>
    </source>
</evidence>
<dbReference type="GO" id="GO:0005524">
    <property type="term" value="F:ATP binding"/>
    <property type="evidence" value="ECO:0007669"/>
    <property type="project" value="UniProtKB-KW"/>
</dbReference>
<feature type="transmembrane region" description="Helical" evidence="8">
    <location>
        <begin position="219"/>
        <end position="241"/>
    </location>
</feature>
<dbReference type="Gene3D" id="3.40.1110.10">
    <property type="entry name" value="Calcium-transporting ATPase, cytoplasmic domain N"/>
    <property type="match status" value="2"/>
</dbReference>
<evidence type="ECO:0000259" key="9">
    <source>
        <dbReference type="SMART" id="SM00831"/>
    </source>
</evidence>
<protein>
    <recommendedName>
        <fullName evidence="9">Cation-transporting P-type ATPase N-terminal domain-containing protein</fullName>
    </recommendedName>
</protein>
<dbReference type="SUPFAM" id="SSF56784">
    <property type="entry name" value="HAD-like"/>
    <property type="match status" value="1"/>
</dbReference>
<dbReference type="SUPFAM" id="SSF81653">
    <property type="entry name" value="Calcium ATPase, transduction domain A"/>
    <property type="match status" value="1"/>
</dbReference>
<keyword evidence="6 8" id="KW-1133">Transmembrane helix</keyword>
<dbReference type="PANTHER" id="PTHR42861">
    <property type="entry name" value="CALCIUM-TRANSPORTING ATPASE"/>
    <property type="match status" value="1"/>
</dbReference>
<dbReference type="Proteomes" id="UP000177159">
    <property type="component" value="Unassembled WGS sequence"/>
</dbReference>
<dbReference type="InterPro" id="IPR006068">
    <property type="entry name" value="ATPase_P-typ_cation-transptr_C"/>
</dbReference>
<evidence type="ECO:0000256" key="8">
    <source>
        <dbReference type="SAM" id="Phobius"/>
    </source>
</evidence>
<feature type="domain" description="Cation-transporting P-type ATPase N-terminal" evidence="9">
    <location>
        <begin position="6"/>
        <end position="67"/>
    </location>
</feature>
<reference evidence="10 11" key="1">
    <citation type="journal article" date="2016" name="Nat. Commun.">
        <title>Thousands of microbial genomes shed light on interconnected biogeochemical processes in an aquifer system.</title>
        <authorList>
            <person name="Anantharaman K."/>
            <person name="Brown C.T."/>
            <person name="Hug L.A."/>
            <person name="Sharon I."/>
            <person name="Castelle C.J."/>
            <person name="Probst A.J."/>
            <person name="Thomas B.C."/>
            <person name="Singh A."/>
            <person name="Wilkins M.J."/>
            <person name="Karaoz U."/>
            <person name="Brodie E.L."/>
            <person name="Williams K.H."/>
            <person name="Hubbard S.S."/>
            <person name="Banfield J.F."/>
        </authorList>
    </citation>
    <scope>NUCLEOTIDE SEQUENCE [LARGE SCALE GENOMIC DNA]</scope>
</reference>
<dbReference type="InterPro" id="IPR018303">
    <property type="entry name" value="ATPase_P-typ_P_site"/>
</dbReference>
<dbReference type="Gene3D" id="1.20.1110.10">
    <property type="entry name" value="Calcium-transporting ATPase, transmembrane domain"/>
    <property type="match status" value="2"/>
</dbReference>
<gene>
    <name evidence="10" type="ORF">A3C24_00270</name>
</gene>